<evidence type="ECO:0000256" key="9">
    <source>
        <dbReference type="HAMAP-Rule" id="MF_00115"/>
    </source>
</evidence>
<evidence type="ECO:0000256" key="1">
    <source>
        <dbReference type="ARBA" id="ARBA00004141"/>
    </source>
</evidence>
<keyword evidence="2 9" id="KW-0813">Transport</keyword>
<evidence type="ECO:0000256" key="8">
    <source>
        <dbReference type="ARBA" id="ARBA00023303"/>
    </source>
</evidence>
<gene>
    <name evidence="9 10" type="primary">mscL</name>
    <name evidence="10" type="ORF">E5162_11750</name>
</gene>
<protein>
    <recommendedName>
        <fullName evidence="9">Large-conductance mechanosensitive channel</fullName>
    </recommendedName>
</protein>
<dbReference type="PRINTS" id="PR01264">
    <property type="entry name" value="MECHCHANNEL"/>
</dbReference>
<feature type="transmembrane region" description="Helical" evidence="9">
    <location>
        <begin position="12"/>
        <end position="35"/>
    </location>
</feature>
<evidence type="ECO:0000313" key="10">
    <source>
        <dbReference type="EMBL" id="TGY92315.1"/>
    </source>
</evidence>
<dbReference type="SUPFAM" id="SSF81330">
    <property type="entry name" value="Gated mechanosensitive channel"/>
    <property type="match status" value="1"/>
</dbReference>
<keyword evidence="4 9" id="KW-0812">Transmembrane</keyword>
<dbReference type="PANTHER" id="PTHR30266">
    <property type="entry name" value="MECHANOSENSITIVE CHANNEL MSCL"/>
    <property type="match status" value="1"/>
</dbReference>
<keyword evidence="6 9" id="KW-0406">Ion transport</keyword>
<evidence type="ECO:0000256" key="4">
    <source>
        <dbReference type="ARBA" id="ARBA00022692"/>
    </source>
</evidence>
<comment type="subunit">
    <text evidence="9">Homopentamer.</text>
</comment>
<dbReference type="AlphaFoldDB" id="A0A4S2H8Z1"/>
<evidence type="ECO:0000256" key="6">
    <source>
        <dbReference type="ARBA" id="ARBA00023065"/>
    </source>
</evidence>
<dbReference type="Proteomes" id="UP000305451">
    <property type="component" value="Unassembled WGS sequence"/>
</dbReference>
<dbReference type="GO" id="GO:0008381">
    <property type="term" value="F:mechanosensitive monoatomic ion channel activity"/>
    <property type="evidence" value="ECO:0007669"/>
    <property type="project" value="UniProtKB-UniRule"/>
</dbReference>
<sequence>MFNEFKKFAMRGNVVDLAVGFVLGGAFSTIVKSFVDDILMPPLGLLLGGVDFTNLYVSLDGVRYDSLAAAQEAGAATLNYGLFINAIISFLLLAFALFLLIKGMNRMTDKKKDDTPEQPPAKPRNEELLEEIRDLLKARN</sequence>
<dbReference type="InterPro" id="IPR036019">
    <property type="entry name" value="MscL_channel"/>
</dbReference>
<keyword evidence="8 9" id="KW-0407">Ion channel</keyword>
<keyword evidence="5 9" id="KW-1133">Transmembrane helix</keyword>
<dbReference type="Pfam" id="PF01741">
    <property type="entry name" value="MscL"/>
    <property type="match status" value="1"/>
</dbReference>
<keyword evidence="9" id="KW-0997">Cell inner membrane</keyword>
<evidence type="ECO:0000256" key="2">
    <source>
        <dbReference type="ARBA" id="ARBA00022448"/>
    </source>
</evidence>
<reference evidence="10 11" key="1">
    <citation type="journal article" date="2013" name="Int. J. Syst. Evol. Microbiol.">
        <title>Marinicauda pacifica gen. nov., sp. nov., a prosthecate alphaproteobacterium of the family Hyphomonadaceae isolated from deep seawater.</title>
        <authorList>
            <person name="Zhang X.Y."/>
            <person name="Li G.W."/>
            <person name="Wang C.S."/>
            <person name="Zhang Y.J."/>
            <person name="Xu X.W."/>
            <person name="Li H."/>
            <person name="Liu A."/>
            <person name="Liu C."/>
            <person name="Xie B.B."/>
            <person name="Qin Q.L."/>
            <person name="Xu Z."/>
            <person name="Chen X.L."/>
            <person name="Zhou B.C."/>
            <person name="Zhang Y.Z."/>
        </authorList>
    </citation>
    <scope>NUCLEOTIDE SEQUENCE [LARGE SCALE GENOMIC DNA]</scope>
    <source>
        <strain evidence="10 11">P-1 km-3</strain>
    </source>
</reference>
<dbReference type="HAMAP" id="MF_00115">
    <property type="entry name" value="MscL"/>
    <property type="match status" value="1"/>
</dbReference>
<keyword evidence="3 9" id="KW-1003">Cell membrane</keyword>
<keyword evidence="7 9" id="KW-0472">Membrane</keyword>
<dbReference type="NCBIfam" id="NF010557">
    <property type="entry name" value="PRK13952.1"/>
    <property type="match status" value="1"/>
</dbReference>
<proteinExistence type="inferred from homology"/>
<evidence type="ECO:0000256" key="3">
    <source>
        <dbReference type="ARBA" id="ARBA00022475"/>
    </source>
</evidence>
<dbReference type="Gene3D" id="1.10.1200.120">
    <property type="entry name" value="Large-conductance mechanosensitive channel, MscL, domain 1"/>
    <property type="match status" value="1"/>
</dbReference>
<evidence type="ECO:0000313" key="11">
    <source>
        <dbReference type="Proteomes" id="UP000305451"/>
    </source>
</evidence>
<dbReference type="OrthoDB" id="9810350at2"/>
<comment type="function">
    <text evidence="9">Channel that opens in response to stretch forces in the membrane lipid bilayer. May participate in the regulation of osmotic pressure changes within the cell.</text>
</comment>
<dbReference type="NCBIfam" id="NF001843">
    <property type="entry name" value="PRK00567.1-4"/>
    <property type="match status" value="1"/>
</dbReference>
<evidence type="ECO:0000256" key="5">
    <source>
        <dbReference type="ARBA" id="ARBA00022989"/>
    </source>
</evidence>
<keyword evidence="11" id="KW-1185">Reference proteome</keyword>
<dbReference type="NCBIfam" id="TIGR00220">
    <property type="entry name" value="mscL"/>
    <property type="match status" value="1"/>
</dbReference>
<comment type="subcellular location">
    <subcellularLocation>
        <location evidence="9">Cell inner membrane</location>
        <topology evidence="9">Multi-pass membrane protein</topology>
    </subcellularLocation>
    <subcellularLocation>
        <location evidence="1">Membrane</location>
        <topology evidence="1">Multi-pass membrane protein</topology>
    </subcellularLocation>
</comment>
<dbReference type="InterPro" id="IPR037673">
    <property type="entry name" value="MSC/AndL"/>
</dbReference>
<dbReference type="InterPro" id="IPR001185">
    <property type="entry name" value="MS_channel"/>
</dbReference>
<comment type="caution">
    <text evidence="10">The sequence shown here is derived from an EMBL/GenBank/DDBJ whole genome shotgun (WGS) entry which is preliminary data.</text>
</comment>
<dbReference type="RefSeq" id="WP_135945449.1">
    <property type="nucleotide sequence ID" value="NZ_BMEI01000003.1"/>
</dbReference>
<comment type="similarity">
    <text evidence="9">Belongs to the MscL family.</text>
</comment>
<feature type="transmembrane region" description="Helical" evidence="9">
    <location>
        <begin position="82"/>
        <end position="101"/>
    </location>
</feature>
<organism evidence="10 11">
    <name type="scientific">Marinicauda pacifica</name>
    <dbReference type="NCBI Taxonomy" id="1133559"/>
    <lineage>
        <taxon>Bacteria</taxon>
        <taxon>Pseudomonadati</taxon>
        <taxon>Pseudomonadota</taxon>
        <taxon>Alphaproteobacteria</taxon>
        <taxon>Maricaulales</taxon>
        <taxon>Maricaulaceae</taxon>
        <taxon>Marinicauda</taxon>
    </lineage>
</organism>
<dbReference type="EMBL" id="SRXV01000003">
    <property type="protein sequence ID" value="TGY92315.1"/>
    <property type="molecule type" value="Genomic_DNA"/>
</dbReference>
<dbReference type="GO" id="GO:0005886">
    <property type="term" value="C:plasma membrane"/>
    <property type="evidence" value="ECO:0007669"/>
    <property type="project" value="UniProtKB-SubCell"/>
</dbReference>
<name>A0A4S2H8Z1_9PROT</name>
<dbReference type="PANTHER" id="PTHR30266:SF2">
    <property type="entry name" value="LARGE-CONDUCTANCE MECHANOSENSITIVE CHANNEL"/>
    <property type="match status" value="1"/>
</dbReference>
<accession>A0A4S2H8Z1</accession>
<evidence type="ECO:0000256" key="7">
    <source>
        <dbReference type="ARBA" id="ARBA00023136"/>
    </source>
</evidence>